<evidence type="ECO:0000259" key="2">
    <source>
        <dbReference type="PROSITE" id="PS50878"/>
    </source>
</evidence>
<feature type="domain" description="GIY-YIG" evidence="1">
    <location>
        <begin position="845"/>
        <end position="941"/>
    </location>
</feature>
<comment type="caution">
    <text evidence="4">The sequence shown here is derived from an EMBL/GenBank/DDBJ whole genome shotgun (WGS) entry which is preliminary data.</text>
</comment>
<evidence type="ECO:0000313" key="3">
    <source>
        <dbReference type="EMBL" id="CAF1429942.1"/>
    </source>
</evidence>
<dbReference type="PROSITE" id="PS50164">
    <property type="entry name" value="GIY_YIG"/>
    <property type="match status" value="1"/>
</dbReference>
<gene>
    <name evidence="3" type="ORF">IZO911_LOCUS41172</name>
    <name evidence="4" type="ORF">KXQ929_LOCUS30652</name>
</gene>
<dbReference type="EMBL" id="CAJNOE010001516">
    <property type="protein sequence ID" value="CAF1429942.1"/>
    <property type="molecule type" value="Genomic_DNA"/>
</dbReference>
<proteinExistence type="predicted"/>
<evidence type="ECO:0008006" key="6">
    <source>
        <dbReference type="Google" id="ProtNLM"/>
    </source>
</evidence>
<evidence type="ECO:0000313" key="5">
    <source>
        <dbReference type="Proteomes" id="UP000663868"/>
    </source>
</evidence>
<accession>A0A819QYE8</accession>
<reference evidence="4" key="1">
    <citation type="submission" date="2021-02" db="EMBL/GenBank/DDBJ databases">
        <authorList>
            <person name="Nowell W R."/>
        </authorList>
    </citation>
    <scope>NUCLEOTIDE SEQUENCE</scope>
</reference>
<dbReference type="Proteomes" id="UP000663868">
    <property type="component" value="Unassembled WGS sequence"/>
</dbReference>
<name>A0A819QYE8_9BILA</name>
<dbReference type="InterPro" id="IPR058912">
    <property type="entry name" value="HTH_animal"/>
</dbReference>
<sequence length="1020" mass="118878">MSSENNDNDLNISMVNVQSLSTNTRFKFIKEIYGYDTYKLYQMYEKTSIKLVRLYSDLNYLYECRWNNVIPKFLRFSLANPELANTRCYWKCQTLLLKEEINSKKYKIKYMSGVLENLYNELFNIFPDFILHKINDIVSELQSKEDKVKYRTHRRKFNKLIGYRLIEQQQQVDRDRLLNDHPMNQVITNNTDNGITIAQPNQVINDNTNNNDNTTAQPNQVINNNTNNDITTAQPNQVINNNTNNNDNTAAQPKLVWNLSNRRLTEDELHLLENGLSYNRLRKIDRSEVISNVEYLFYQASGIKKEETDFKKWDQDPDSHSDKEIRTLEPRQLSFAADLKSATTKFFNEALGLIRRKKNFNQWYEDELLSNLSKDTAIVITKPDKGRGVVIMNRADYVRKLEQILSDGTKFELLDKDPTGSRETALTNLLRAIQNDNYLTKQEYWYIKPVGSIPARLYGLPKVHKKNTPLRPIVSCIQSYNYRLGKFLAGIIKPIRNSMYSLKNTDSFIKFLKENSSLSIHKMISFDVESLFTNIPVNRTIDIICYKLYDTDPKLNPVIPQNYFRKLLEYATKRNHFLFNGKYYDQCDGVSMGTSLAAIFAEVFMANFEEQHISRLLTNGSKLLAWRRYVDDTFIIYNDDVDKGGINRKDLHLLLNTFDSCIKFTVEPGVDDPIPFLDVLVKRHNTGFETTVYRKPTTTKLMLKWDSLIPTSYKRASVYALVNRAIRICSTFDLLHNEFIYIRSMADFNGYPSNFVQNIINKQLDKFYQPRPPANLFPPPPSNTINSYKYIQIPFIGTPSYKYGKALKSIVQQLNPMTNIRVIYTTINETRRYFPTKDKLKPAQKSGVVYQISCNDCDSTYIGKTIRQAFRRYNEHEKDVVKASLVFMKRSSIVKEKKRTTQNTNRAHGRIQKIVSTQQVRKSARILNQQLKHQSQQHLDPLDVSYYKPNSALGKHAFKTRHSIQFTDVKILKQEHVPYKLQIKESIEIRSKQPKLNGTDTSVPLYVFPEGHLSLSTNQQ</sequence>
<dbReference type="InterPro" id="IPR000477">
    <property type="entry name" value="RT_dom"/>
</dbReference>
<dbReference type="PANTHER" id="PTHR21301:SF10">
    <property type="entry name" value="REVERSE TRANSCRIPTASE DOMAIN-CONTAINING PROTEIN"/>
    <property type="match status" value="1"/>
</dbReference>
<dbReference type="InterPro" id="IPR000305">
    <property type="entry name" value="GIY-YIG_endonuc"/>
</dbReference>
<dbReference type="Pfam" id="PF26215">
    <property type="entry name" value="HTH_animal"/>
    <property type="match status" value="1"/>
</dbReference>
<dbReference type="PROSITE" id="PS50878">
    <property type="entry name" value="RT_POL"/>
    <property type="match status" value="1"/>
</dbReference>
<organism evidence="4 5">
    <name type="scientific">Adineta steineri</name>
    <dbReference type="NCBI Taxonomy" id="433720"/>
    <lineage>
        <taxon>Eukaryota</taxon>
        <taxon>Metazoa</taxon>
        <taxon>Spiralia</taxon>
        <taxon>Gnathifera</taxon>
        <taxon>Rotifera</taxon>
        <taxon>Eurotatoria</taxon>
        <taxon>Bdelloidea</taxon>
        <taxon>Adinetida</taxon>
        <taxon>Adinetidae</taxon>
        <taxon>Adineta</taxon>
    </lineage>
</organism>
<evidence type="ECO:0000259" key="1">
    <source>
        <dbReference type="PROSITE" id="PS50164"/>
    </source>
</evidence>
<protein>
    <recommendedName>
        <fullName evidence="6">Reverse transcriptase domain-containing protein</fullName>
    </recommendedName>
</protein>
<dbReference type="Proteomes" id="UP000663860">
    <property type="component" value="Unassembled WGS sequence"/>
</dbReference>
<feature type="domain" description="Reverse transcriptase" evidence="2">
    <location>
        <begin position="441"/>
        <end position="681"/>
    </location>
</feature>
<dbReference type="CDD" id="cd00304">
    <property type="entry name" value="RT_like"/>
    <property type="match status" value="1"/>
</dbReference>
<dbReference type="AlphaFoldDB" id="A0A819QYE8"/>
<dbReference type="EMBL" id="CAJOBB010003369">
    <property type="protein sequence ID" value="CAF4036939.1"/>
    <property type="molecule type" value="Genomic_DNA"/>
</dbReference>
<dbReference type="PANTHER" id="PTHR21301">
    <property type="entry name" value="REVERSE TRANSCRIPTASE"/>
    <property type="match status" value="1"/>
</dbReference>
<evidence type="ECO:0000313" key="4">
    <source>
        <dbReference type="EMBL" id="CAF4036939.1"/>
    </source>
</evidence>